<organism evidence="1 2">
    <name type="scientific">Enterococcus phage EFLK1</name>
    <dbReference type="NCBI Taxonomy" id="1640885"/>
    <lineage>
        <taxon>Viruses</taxon>
        <taxon>Duplodnaviria</taxon>
        <taxon>Heunggongvirae</taxon>
        <taxon>Uroviricota</taxon>
        <taxon>Caudoviricetes</taxon>
        <taxon>Herelleviridae</taxon>
        <taxon>Brockvirinae</taxon>
        <taxon>Kochikohdavirus</taxon>
        <taxon>Kochikohdavirus EFLK1</taxon>
    </lineage>
</organism>
<dbReference type="Proteomes" id="UP000033340">
    <property type="component" value="Segment"/>
</dbReference>
<name>A0A0E3T955_9CAUD</name>
<reference evidence="2" key="2">
    <citation type="submission" date="2015-03" db="EMBL/GenBank/DDBJ databases">
        <title>Additive effect of two phages aimed for phage therapy.</title>
        <authorList>
            <person name="Khalifa L."/>
            <person name="Beyth N."/>
            <person name="Hazan R."/>
        </authorList>
    </citation>
    <scope>NUCLEOTIDE SEQUENCE [LARGE SCALE GENOMIC DNA]</scope>
</reference>
<dbReference type="RefSeq" id="YP_009219783.2">
    <property type="nucleotide sequence ID" value="NC_029026.1"/>
</dbReference>
<reference evidence="1 2" key="1">
    <citation type="journal article" date="2015" name="Genome Announc.">
        <title>Complete Genome Sequence of Enterococcus Bacteriophage EFLK1.</title>
        <authorList>
            <person name="Khalifa L."/>
            <person name="Coppenhagen-Glazer S."/>
            <person name="Shlezinger M."/>
            <person name="Kott-Gutkowski M."/>
            <person name="Adini O."/>
            <person name="Beyth N."/>
            <person name="Hazan R."/>
        </authorList>
    </citation>
    <scope>NUCLEOTIDE SEQUENCE [LARGE SCALE GENOMIC DNA]</scope>
</reference>
<dbReference type="GeneID" id="26645908"/>
<sequence length="47" mass="5570">MMVGDFILWVKQAWKETFCIHDYTVKGVYKTLDSHGYLKCKKCGRIK</sequence>
<evidence type="ECO:0000313" key="1">
    <source>
        <dbReference type="EMBL" id="AKC05052.2"/>
    </source>
</evidence>
<dbReference type="EMBL" id="KR049063">
    <property type="protein sequence ID" value="AKC05052.2"/>
    <property type="molecule type" value="Genomic_DNA"/>
</dbReference>
<accession>A0A0E3T955</accession>
<keyword evidence="2" id="KW-1185">Reference proteome</keyword>
<protein>
    <submittedName>
        <fullName evidence="1">Uncharacterized protein</fullName>
    </submittedName>
</protein>
<dbReference type="KEGG" id="vg:26645908"/>
<proteinExistence type="predicted"/>
<evidence type="ECO:0000313" key="2">
    <source>
        <dbReference type="Proteomes" id="UP000033340"/>
    </source>
</evidence>